<evidence type="ECO:0000259" key="4">
    <source>
        <dbReference type="PROSITE" id="PS50160"/>
    </source>
</evidence>
<dbReference type="Pfam" id="PF01068">
    <property type="entry name" value="DNA_ligase_A_M"/>
    <property type="match status" value="1"/>
</dbReference>
<proteinExistence type="inferred from homology"/>
<keyword evidence="6" id="KW-1185">Reference proteome</keyword>
<dbReference type="PANTHER" id="PTHR45674:SF4">
    <property type="entry name" value="DNA LIGASE 1"/>
    <property type="match status" value="1"/>
</dbReference>
<reference evidence="5 6" key="1">
    <citation type="submission" date="2022-05" db="EMBL/GenBank/DDBJ databases">
        <title>Genome Sequencing of Bee-Associated Microbes.</title>
        <authorList>
            <person name="Dunlap C."/>
        </authorList>
    </citation>
    <scope>NUCLEOTIDE SEQUENCE [LARGE SCALE GENOMIC DNA]</scope>
    <source>
        <strain evidence="5 6">NRRL B-04010</strain>
    </source>
</reference>
<dbReference type="SUPFAM" id="SSF56091">
    <property type="entry name" value="DNA ligase/mRNA capping enzyme, catalytic domain"/>
    <property type="match status" value="1"/>
</dbReference>
<dbReference type="InterPro" id="IPR050191">
    <property type="entry name" value="ATP-dep_DNA_ligase"/>
</dbReference>
<comment type="similarity">
    <text evidence="1">Belongs to the ATP-dependent DNA ligase family.</text>
</comment>
<protein>
    <submittedName>
        <fullName evidence="5">ATP-dependent DNA ligase</fullName>
    </submittedName>
</protein>
<dbReference type="GO" id="GO:0016874">
    <property type="term" value="F:ligase activity"/>
    <property type="evidence" value="ECO:0007669"/>
    <property type="project" value="UniProtKB-KW"/>
</dbReference>
<dbReference type="RefSeq" id="WP_268599586.1">
    <property type="nucleotide sequence ID" value="NZ_JAMDNP010000011.1"/>
</dbReference>
<comment type="catalytic activity">
    <reaction evidence="3">
        <text>ATP + (deoxyribonucleotide)n-3'-hydroxyl + 5'-phospho-(deoxyribonucleotide)m = (deoxyribonucleotide)n+m + AMP + diphosphate.</text>
        <dbReference type="EC" id="6.5.1.1"/>
    </reaction>
</comment>
<dbReference type="Proteomes" id="UP001527181">
    <property type="component" value="Unassembled WGS sequence"/>
</dbReference>
<evidence type="ECO:0000256" key="2">
    <source>
        <dbReference type="ARBA" id="ARBA00022598"/>
    </source>
</evidence>
<dbReference type="PANTHER" id="PTHR45674">
    <property type="entry name" value="DNA LIGASE 1/3 FAMILY MEMBER"/>
    <property type="match status" value="1"/>
</dbReference>
<evidence type="ECO:0000256" key="3">
    <source>
        <dbReference type="ARBA" id="ARBA00034003"/>
    </source>
</evidence>
<dbReference type="PROSITE" id="PS00697">
    <property type="entry name" value="DNA_LIGASE_A1"/>
    <property type="match status" value="1"/>
</dbReference>
<keyword evidence="2 5" id="KW-0436">Ligase</keyword>
<comment type="caution">
    <text evidence="5">The sequence shown here is derived from an EMBL/GenBank/DDBJ whole genome shotgun (WGS) entry which is preliminary data.</text>
</comment>
<gene>
    <name evidence="5" type="ORF">M5X12_07430</name>
</gene>
<organism evidence="5 6">
    <name type="scientific">Paenibacillus alvei</name>
    <name type="common">Bacillus alvei</name>
    <dbReference type="NCBI Taxonomy" id="44250"/>
    <lineage>
        <taxon>Bacteria</taxon>
        <taxon>Bacillati</taxon>
        <taxon>Bacillota</taxon>
        <taxon>Bacilli</taxon>
        <taxon>Bacillales</taxon>
        <taxon>Paenibacillaceae</taxon>
        <taxon>Paenibacillus</taxon>
    </lineage>
</organism>
<dbReference type="NCBIfam" id="NF005796">
    <property type="entry name" value="PRK07636.1"/>
    <property type="match status" value="1"/>
</dbReference>
<dbReference type="PROSITE" id="PS50160">
    <property type="entry name" value="DNA_LIGASE_A3"/>
    <property type="match status" value="1"/>
</dbReference>
<dbReference type="CDD" id="cd07906">
    <property type="entry name" value="Adenylation_DNA_ligase_LigD_LigC"/>
    <property type="match status" value="1"/>
</dbReference>
<dbReference type="SUPFAM" id="SSF50249">
    <property type="entry name" value="Nucleic acid-binding proteins"/>
    <property type="match status" value="1"/>
</dbReference>
<name>A0ABT4GVE2_PAEAL</name>
<sequence>MFISPMLLETSKSAFTDDNYIFEPKFDGHRAILSHIDGRTRIYTRHNNECTQQYPELLTVPFTDNIVLDGEVVCIEPNGAVDFESVMTRFQSRRSDSIRRLSEQLPVTFVVFDILRYRGEDLRGLPLMQRKQILAGVNLPNNPRINIVPFIETAGEALFSDICARKMEGIVCKRKDSTYVSRRSSDWLKVINWTYVDVWITGYRKEEFGWLAAVDGGNGKLRPAGVIELGVKPAQKRAFHGVKDSITTGEDKDNVYMQPALRARVKMRNWTKAGMLRSPAFVDFILPS</sequence>
<dbReference type="EMBL" id="JAMDNP010000011">
    <property type="protein sequence ID" value="MCY9760407.1"/>
    <property type="molecule type" value="Genomic_DNA"/>
</dbReference>
<evidence type="ECO:0000313" key="6">
    <source>
        <dbReference type="Proteomes" id="UP001527181"/>
    </source>
</evidence>
<accession>A0ABT4GVE2</accession>
<dbReference type="InterPro" id="IPR012310">
    <property type="entry name" value="DNA_ligase_ATP-dep_cent"/>
</dbReference>
<evidence type="ECO:0000313" key="5">
    <source>
        <dbReference type="EMBL" id="MCY9760407.1"/>
    </source>
</evidence>
<dbReference type="Gene3D" id="3.30.470.30">
    <property type="entry name" value="DNA ligase/mRNA capping enzyme"/>
    <property type="match status" value="1"/>
</dbReference>
<dbReference type="InterPro" id="IPR016059">
    <property type="entry name" value="DNA_ligase_ATP-dep_CS"/>
</dbReference>
<feature type="domain" description="ATP-dependent DNA ligase family profile" evidence="4">
    <location>
        <begin position="100"/>
        <end position="190"/>
    </location>
</feature>
<dbReference type="InterPro" id="IPR012340">
    <property type="entry name" value="NA-bd_OB-fold"/>
</dbReference>
<dbReference type="Gene3D" id="3.30.1490.70">
    <property type="match status" value="1"/>
</dbReference>
<evidence type="ECO:0000256" key="1">
    <source>
        <dbReference type="ARBA" id="ARBA00007572"/>
    </source>
</evidence>